<evidence type="ECO:0000259" key="6">
    <source>
        <dbReference type="Pfam" id="PF17919"/>
    </source>
</evidence>
<dbReference type="Pfam" id="PF17919">
    <property type="entry name" value="RT_RNaseH_2"/>
    <property type="match status" value="1"/>
</dbReference>
<dbReference type="InterPro" id="IPR043502">
    <property type="entry name" value="DNA/RNA_pol_sf"/>
</dbReference>
<dbReference type="FunFam" id="3.10.20.370:FF:000001">
    <property type="entry name" value="Retrovirus-related Pol polyprotein from transposon 17.6-like protein"/>
    <property type="match status" value="1"/>
</dbReference>
<feature type="domain" description="Reverse transcriptase/retrotransposon-derived protein RNase H-like" evidence="6">
    <location>
        <begin position="72"/>
        <end position="148"/>
    </location>
</feature>
<accession>A0A4Y2GLY6</accession>
<evidence type="ECO:0000256" key="3">
    <source>
        <dbReference type="ARBA" id="ARBA00022759"/>
    </source>
</evidence>
<name>A0A4Y2GLY6_ARAVE</name>
<keyword evidence="1" id="KW-0548">Nucleotidyltransferase</keyword>
<dbReference type="EMBL" id="BGPR01001433">
    <property type="protein sequence ID" value="GBM53789.1"/>
    <property type="molecule type" value="Genomic_DNA"/>
</dbReference>
<dbReference type="GO" id="GO:0003964">
    <property type="term" value="F:RNA-directed DNA polymerase activity"/>
    <property type="evidence" value="ECO:0007669"/>
    <property type="project" value="UniProtKB-KW"/>
</dbReference>
<evidence type="ECO:0000313" key="8">
    <source>
        <dbReference type="Proteomes" id="UP000499080"/>
    </source>
</evidence>
<dbReference type="Proteomes" id="UP000499080">
    <property type="component" value="Unassembled WGS sequence"/>
</dbReference>
<evidence type="ECO:0000256" key="2">
    <source>
        <dbReference type="ARBA" id="ARBA00022722"/>
    </source>
</evidence>
<evidence type="ECO:0000256" key="4">
    <source>
        <dbReference type="ARBA" id="ARBA00022918"/>
    </source>
</evidence>
<dbReference type="PANTHER" id="PTHR37984:SF5">
    <property type="entry name" value="PROTEIN NYNRIN-LIKE"/>
    <property type="match status" value="1"/>
</dbReference>
<keyword evidence="5" id="KW-0511">Multifunctional enzyme</keyword>
<sequence>MFKLHTNREKCHVACYRVKYLGHWITANGIEVDQEKVSSIQKIPVTTNVKEVQSFLQTCSWFRRYVPNFANITRPLMLKQPDGSKPFRIRTDTSSYALGAVLTQGEGPEEHVIEYASRLLIPAEQNYSTTEREALAVVWALEKFRGYV</sequence>
<gene>
    <name evidence="7" type="ORF">AVEN_180441_1</name>
</gene>
<protein>
    <recommendedName>
        <fullName evidence="6">Reverse transcriptase/retrotransposon-derived protein RNase H-like domain-containing protein</fullName>
    </recommendedName>
</protein>
<dbReference type="OrthoDB" id="425619at2759"/>
<keyword evidence="8" id="KW-1185">Reference proteome</keyword>
<keyword evidence="3" id="KW-0255">Endonuclease</keyword>
<keyword evidence="2" id="KW-0540">Nuclease</keyword>
<dbReference type="SUPFAM" id="SSF56672">
    <property type="entry name" value="DNA/RNA polymerases"/>
    <property type="match status" value="1"/>
</dbReference>
<keyword evidence="3" id="KW-0378">Hydrolase</keyword>
<dbReference type="InterPro" id="IPR050951">
    <property type="entry name" value="Retrovirus_Pol_polyprotein"/>
</dbReference>
<evidence type="ECO:0000313" key="7">
    <source>
        <dbReference type="EMBL" id="GBM53789.1"/>
    </source>
</evidence>
<dbReference type="Gene3D" id="3.30.70.270">
    <property type="match status" value="1"/>
</dbReference>
<organism evidence="7 8">
    <name type="scientific">Araneus ventricosus</name>
    <name type="common">Orbweaver spider</name>
    <name type="synonym">Epeira ventricosa</name>
    <dbReference type="NCBI Taxonomy" id="182803"/>
    <lineage>
        <taxon>Eukaryota</taxon>
        <taxon>Metazoa</taxon>
        <taxon>Ecdysozoa</taxon>
        <taxon>Arthropoda</taxon>
        <taxon>Chelicerata</taxon>
        <taxon>Arachnida</taxon>
        <taxon>Araneae</taxon>
        <taxon>Araneomorphae</taxon>
        <taxon>Entelegynae</taxon>
        <taxon>Araneoidea</taxon>
        <taxon>Araneidae</taxon>
        <taxon>Araneus</taxon>
    </lineage>
</organism>
<dbReference type="InterPro" id="IPR041577">
    <property type="entry name" value="RT_RNaseH_2"/>
</dbReference>
<dbReference type="AlphaFoldDB" id="A0A4Y2GLY6"/>
<evidence type="ECO:0000256" key="1">
    <source>
        <dbReference type="ARBA" id="ARBA00022695"/>
    </source>
</evidence>
<keyword evidence="4" id="KW-0695">RNA-directed DNA polymerase</keyword>
<reference evidence="7 8" key="1">
    <citation type="journal article" date="2019" name="Sci. Rep.">
        <title>Orb-weaving spider Araneus ventricosus genome elucidates the spidroin gene catalogue.</title>
        <authorList>
            <person name="Kono N."/>
            <person name="Nakamura H."/>
            <person name="Ohtoshi R."/>
            <person name="Moran D.A.P."/>
            <person name="Shinohara A."/>
            <person name="Yoshida Y."/>
            <person name="Fujiwara M."/>
            <person name="Mori M."/>
            <person name="Tomita M."/>
            <person name="Arakawa K."/>
        </authorList>
    </citation>
    <scope>NUCLEOTIDE SEQUENCE [LARGE SCALE GENOMIC DNA]</scope>
</reference>
<comment type="caution">
    <text evidence="7">The sequence shown here is derived from an EMBL/GenBank/DDBJ whole genome shotgun (WGS) entry which is preliminary data.</text>
</comment>
<dbReference type="GO" id="GO:0004519">
    <property type="term" value="F:endonuclease activity"/>
    <property type="evidence" value="ECO:0007669"/>
    <property type="project" value="UniProtKB-KW"/>
</dbReference>
<evidence type="ECO:0000256" key="5">
    <source>
        <dbReference type="ARBA" id="ARBA00023268"/>
    </source>
</evidence>
<proteinExistence type="predicted"/>
<dbReference type="PANTHER" id="PTHR37984">
    <property type="entry name" value="PROTEIN CBG26694"/>
    <property type="match status" value="1"/>
</dbReference>
<keyword evidence="1" id="KW-0808">Transferase</keyword>
<dbReference type="InterPro" id="IPR043128">
    <property type="entry name" value="Rev_trsase/Diguanyl_cyclase"/>
</dbReference>